<evidence type="ECO:0000256" key="1">
    <source>
        <dbReference type="SAM" id="Coils"/>
    </source>
</evidence>
<dbReference type="KEGG" id="poz:I0K15_03015"/>
<keyword evidence="3" id="KW-1185">Reference proteome</keyword>
<proteinExistence type="predicted"/>
<feature type="coiled-coil region" evidence="1">
    <location>
        <begin position="76"/>
        <end position="126"/>
    </location>
</feature>
<evidence type="ECO:0000313" key="3">
    <source>
        <dbReference type="Proteomes" id="UP000594800"/>
    </source>
</evidence>
<keyword evidence="1" id="KW-0175">Coiled coil</keyword>
<evidence type="ECO:0000313" key="2">
    <source>
        <dbReference type="EMBL" id="QPH54764.1"/>
    </source>
</evidence>
<accession>A0A7S9LT24</accession>
<sequence>MRATTLMAGLALIALAGCWEDEEETGGDDTAALGEELPADVAGVEETAPLTDAEAAALAAARAEGEEIAAARQEIADQVRALRAEAEASLSLARAERATQAALRAARRAELAAQEAEARLAALADETTAEVEMEIPEGPLAPFLGAWAIDPTAEAPDWVLGRDALIWSRGACALGTVQEEGTSVRVELTGCEGGDANRIVAFEPADPGIRVLTPDGPFELTRVE</sequence>
<organism evidence="2 3">
    <name type="scientific">Pontivivens ytuae</name>
    <dbReference type="NCBI Taxonomy" id="2789856"/>
    <lineage>
        <taxon>Bacteria</taxon>
        <taxon>Pseudomonadati</taxon>
        <taxon>Pseudomonadota</taxon>
        <taxon>Alphaproteobacteria</taxon>
        <taxon>Rhodobacterales</taxon>
        <taxon>Paracoccaceae</taxon>
        <taxon>Pontivivens</taxon>
    </lineage>
</organism>
<protein>
    <submittedName>
        <fullName evidence="2">Uncharacterized protein</fullName>
    </submittedName>
</protein>
<dbReference type="AlphaFoldDB" id="A0A7S9LT24"/>
<dbReference type="Proteomes" id="UP000594800">
    <property type="component" value="Chromosome"/>
</dbReference>
<reference evidence="2 3" key="1">
    <citation type="submission" date="2020-11" db="EMBL/GenBank/DDBJ databases">
        <title>Description of Pontivivens ytuae sp. nov. isolated from deep sea sediment of Mariana Trench.</title>
        <authorList>
            <person name="Wang Z."/>
            <person name="Sun Q.-L."/>
            <person name="Xu X.-D."/>
            <person name="Tang Y.-Z."/>
            <person name="Zhang J."/>
        </authorList>
    </citation>
    <scope>NUCLEOTIDE SEQUENCE [LARGE SCALE GENOMIC DNA]</scope>
    <source>
        <strain evidence="2 3">MT2928</strain>
    </source>
</reference>
<dbReference type="RefSeq" id="WP_196103967.1">
    <property type="nucleotide sequence ID" value="NZ_CP064942.1"/>
</dbReference>
<dbReference type="EMBL" id="CP064942">
    <property type="protein sequence ID" value="QPH54764.1"/>
    <property type="molecule type" value="Genomic_DNA"/>
</dbReference>
<name>A0A7S9LT24_9RHOB</name>
<gene>
    <name evidence="2" type="ORF">I0K15_03015</name>
</gene>
<dbReference type="PROSITE" id="PS51257">
    <property type="entry name" value="PROKAR_LIPOPROTEIN"/>
    <property type="match status" value="1"/>
</dbReference>